<name>A0A9Q0RKR0_BLOTA</name>
<evidence type="ECO:0000256" key="10">
    <source>
        <dbReference type="ARBA" id="ARBA00023136"/>
    </source>
</evidence>
<dbReference type="InterPro" id="IPR001128">
    <property type="entry name" value="Cyt_P450"/>
</dbReference>
<dbReference type="PRINTS" id="PR00385">
    <property type="entry name" value="P450"/>
</dbReference>
<dbReference type="EMBL" id="JAPWDV010000002">
    <property type="protein sequence ID" value="KAJ6219473.1"/>
    <property type="molecule type" value="Genomic_DNA"/>
</dbReference>
<feature type="transmembrane region" description="Helical" evidence="13">
    <location>
        <begin position="6"/>
        <end position="22"/>
    </location>
</feature>
<keyword evidence="13" id="KW-0812">Transmembrane</keyword>
<dbReference type="PANTHER" id="PTHR24291:SF189">
    <property type="entry name" value="CYTOCHROME P450 4C3-RELATED"/>
    <property type="match status" value="1"/>
</dbReference>
<evidence type="ECO:0000256" key="1">
    <source>
        <dbReference type="ARBA" id="ARBA00001971"/>
    </source>
</evidence>
<evidence type="ECO:0000313" key="15">
    <source>
        <dbReference type="Proteomes" id="UP001142055"/>
    </source>
</evidence>
<evidence type="ECO:0000256" key="7">
    <source>
        <dbReference type="ARBA" id="ARBA00022824"/>
    </source>
</evidence>
<evidence type="ECO:0000256" key="9">
    <source>
        <dbReference type="ARBA" id="ARBA00023033"/>
    </source>
</evidence>
<evidence type="ECO:0000256" key="4">
    <source>
        <dbReference type="ARBA" id="ARBA00010617"/>
    </source>
</evidence>
<dbReference type="AlphaFoldDB" id="A0A9Q0RKR0"/>
<keyword evidence="7" id="KW-0256">Endoplasmic reticulum</keyword>
<proteinExistence type="inferred from homology"/>
<sequence length="490" mass="56867">MASFVITIVVTTIIVALLQYFVRLVQFIKRQRCLYESLKSIPGPEYRFSFWGNIPLLLEIARNPSGKADISIKFHNLLVQLCDQYGELNGIVRLWLGPFLPMLIICDVKVAQILFNSPHYMDKASFYSIFRLAIGDGVFTCNSSKLKMQKRTLRDHFKVRALEQYMINADRHLKVLNQRIETCIDKKGGIFFDVKELVSPFILDTLGENLFSTEFDAQHIGEPKFIQLVHKLLDIGYNAFLRPWNYSISNPFFRYVFNFSMIKSALVPIMRFQKRHDTSTSSITWTLYLLGHHLKAQEKLRDEIDAFIDEINSNGEPISLINIKKLKYLDSCIKESLRLYPSGPFIGRRGRQPVKINDELTLPADINVILFIQYMQTREKYFRKATEFIPERWMMDNGEIGLEESESDTTGPWVTNSAMMPFSSGLRVCIGKDYGIVQQKLFFINLFRRYSIKAMDKYGTSQPKRFFLLSPSNFPIKLQRRNDSGTHLSN</sequence>
<evidence type="ECO:0000256" key="8">
    <source>
        <dbReference type="ARBA" id="ARBA00023004"/>
    </source>
</evidence>
<organism evidence="14 15">
    <name type="scientific">Blomia tropicalis</name>
    <name type="common">Mite</name>
    <dbReference type="NCBI Taxonomy" id="40697"/>
    <lineage>
        <taxon>Eukaryota</taxon>
        <taxon>Metazoa</taxon>
        <taxon>Ecdysozoa</taxon>
        <taxon>Arthropoda</taxon>
        <taxon>Chelicerata</taxon>
        <taxon>Arachnida</taxon>
        <taxon>Acari</taxon>
        <taxon>Acariformes</taxon>
        <taxon>Sarcoptiformes</taxon>
        <taxon>Astigmata</taxon>
        <taxon>Glycyphagoidea</taxon>
        <taxon>Echimyopodidae</taxon>
        <taxon>Blomia</taxon>
    </lineage>
</organism>
<evidence type="ECO:0000256" key="12">
    <source>
        <dbReference type="RuleBase" id="RU000461"/>
    </source>
</evidence>
<evidence type="ECO:0000256" key="11">
    <source>
        <dbReference type="PIRSR" id="PIRSR602403-1"/>
    </source>
</evidence>
<dbReference type="GO" id="GO:0005506">
    <property type="term" value="F:iron ion binding"/>
    <property type="evidence" value="ECO:0007669"/>
    <property type="project" value="InterPro"/>
</dbReference>
<evidence type="ECO:0000256" key="3">
    <source>
        <dbReference type="ARBA" id="ARBA00004586"/>
    </source>
</evidence>
<accession>A0A9Q0RKR0</accession>
<keyword evidence="13" id="KW-1133">Transmembrane helix</keyword>
<evidence type="ECO:0000256" key="6">
    <source>
        <dbReference type="ARBA" id="ARBA00022723"/>
    </source>
</evidence>
<dbReference type="Pfam" id="PF00067">
    <property type="entry name" value="p450"/>
    <property type="match status" value="2"/>
</dbReference>
<dbReference type="Proteomes" id="UP001142055">
    <property type="component" value="Chromosome 2"/>
</dbReference>
<keyword evidence="15" id="KW-1185">Reference proteome</keyword>
<reference evidence="14" key="1">
    <citation type="submission" date="2022-12" db="EMBL/GenBank/DDBJ databases">
        <title>Genome assemblies of Blomia tropicalis.</title>
        <authorList>
            <person name="Cui Y."/>
        </authorList>
    </citation>
    <scope>NUCLEOTIDE SEQUENCE</scope>
    <source>
        <tissue evidence="14">Adult mites</tissue>
    </source>
</reference>
<dbReference type="PROSITE" id="PS00086">
    <property type="entry name" value="CYTOCHROME_P450"/>
    <property type="match status" value="1"/>
</dbReference>
<keyword evidence="6 11" id="KW-0479">Metal-binding</keyword>
<dbReference type="PANTHER" id="PTHR24291">
    <property type="entry name" value="CYTOCHROME P450 FAMILY 4"/>
    <property type="match status" value="1"/>
</dbReference>
<evidence type="ECO:0008006" key="16">
    <source>
        <dbReference type="Google" id="ProtNLM"/>
    </source>
</evidence>
<keyword evidence="10 13" id="KW-0472">Membrane</keyword>
<dbReference type="InterPro" id="IPR002403">
    <property type="entry name" value="Cyt_P450_E_grp-IV"/>
</dbReference>
<comment type="subcellular location">
    <subcellularLocation>
        <location evidence="3">Endoplasmic reticulum membrane</location>
    </subcellularLocation>
</comment>
<dbReference type="PRINTS" id="PR00465">
    <property type="entry name" value="EP450IV"/>
</dbReference>
<protein>
    <recommendedName>
        <fullName evidence="16">Cytochrome P450</fullName>
    </recommendedName>
</protein>
<keyword evidence="5 11" id="KW-0349">Heme</keyword>
<dbReference type="InterPro" id="IPR036396">
    <property type="entry name" value="Cyt_P450_sf"/>
</dbReference>
<feature type="binding site" description="axial binding residue" evidence="11">
    <location>
        <position position="429"/>
    </location>
    <ligand>
        <name>heme</name>
        <dbReference type="ChEBI" id="CHEBI:30413"/>
    </ligand>
    <ligandPart>
        <name>Fe</name>
        <dbReference type="ChEBI" id="CHEBI:18248"/>
    </ligandPart>
</feature>
<comment type="similarity">
    <text evidence="4 12">Belongs to the cytochrome P450 family.</text>
</comment>
<keyword evidence="12" id="KW-0560">Oxidoreductase</keyword>
<evidence type="ECO:0000256" key="5">
    <source>
        <dbReference type="ARBA" id="ARBA00022617"/>
    </source>
</evidence>
<comment type="cofactor">
    <cofactor evidence="1 11">
        <name>heme</name>
        <dbReference type="ChEBI" id="CHEBI:30413"/>
    </cofactor>
</comment>
<comment type="caution">
    <text evidence="14">The sequence shown here is derived from an EMBL/GenBank/DDBJ whole genome shotgun (WGS) entry which is preliminary data.</text>
</comment>
<dbReference type="GO" id="GO:0005789">
    <property type="term" value="C:endoplasmic reticulum membrane"/>
    <property type="evidence" value="ECO:0007669"/>
    <property type="project" value="UniProtKB-SubCell"/>
</dbReference>
<gene>
    <name evidence="14" type="ORF">RDWZM_005285</name>
</gene>
<dbReference type="InterPro" id="IPR050196">
    <property type="entry name" value="Cytochrome_P450_Monoox"/>
</dbReference>
<dbReference type="InterPro" id="IPR017972">
    <property type="entry name" value="Cyt_P450_CS"/>
</dbReference>
<comment type="function">
    <text evidence="2">May be involved in the metabolism of insect hormones and in the breakdown of synthetic insecticides.</text>
</comment>
<dbReference type="Gene3D" id="1.10.630.10">
    <property type="entry name" value="Cytochrome P450"/>
    <property type="match status" value="2"/>
</dbReference>
<keyword evidence="9 12" id="KW-0503">Monooxygenase</keyword>
<dbReference type="GO" id="GO:0020037">
    <property type="term" value="F:heme binding"/>
    <property type="evidence" value="ECO:0007669"/>
    <property type="project" value="InterPro"/>
</dbReference>
<dbReference type="SUPFAM" id="SSF48264">
    <property type="entry name" value="Cytochrome P450"/>
    <property type="match status" value="1"/>
</dbReference>
<dbReference type="GO" id="GO:0004497">
    <property type="term" value="F:monooxygenase activity"/>
    <property type="evidence" value="ECO:0007669"/>
    <property type="project" value="UniProtKB-KW"/>
</dbReference>
<evidence type="ECO:0000313" key="14">
    <source>
        <dbReference type="EMBL" id="KAJ6219473.1"/>
    </source>
</evidence>
<evidence type="ECO:0000256" key="2">
    <source>
        <dbReference type="ARBA" id="ARBA00003690"/>
    </source>
</evidence>
<keyword evidence="8 11" id="KW-0408">Iron</keyword>
<dbReference type="GO" id="GO:0016705">
    <property type="term" value="F:oxidoreductase activity, acting on paired donors, with incorporation or reduction of molecular oxygen"/>
    <property type="evidence" value="ECO:0007669"/>
    <property type="project" value="InterPro"/>
</dbReference>
<evidence type="ECO:0000256" key="13">
    <source>
        <dbReference type="SAM" id="Phobius"/>
    </source>
</evidence>
<dbReference type="OMA" id="MINADRH"/>